<accession>A0A377J5L7</accession>
<dbReference type="SMART" id="SM00283">
    <property type="entry name" value="MA"/>
    <property type="match status" value="1"/>
</dbReference>
<gene>
    <name evidence="5" type="primary">bdlA_3</name>
    <name evidence="5" type="ORF">NCTC12410_01493</name>
</gene>
<feature type="transmembrane region" description="Helical" evidence="3">
    <location>
        <begin position="334"/>
        <end position="355"/>
    </location>
</feature>
<reference evidence="5 6" key="1">
    <citation type="submission" date="2018-06" db="EMBL/GenBank/DDBJ databases">
        <authorList>
            <consortium name="Pathogen Informatics"/>
            <person name="Doyle S."/>
        </authorList>
    </citation>
    <scope>NUCLEOTIDE SEQUENCE [LARGE SCALE GENOMIC DNA]</scope>
    <source>
        <strain evidence="5 6">NCTC12410</strain>
    </source>
</reference>
<feature type="domain" description="Methyl-accepting transducer" evidence="4">
    <location>
        <begin position="486"/>
        <end position="706"/>
    </location>
</feature>
<evidence type="ECO:0000313" key="5">
    <source>
        <dbReference type="EMBL" id="STO97658.1"/>
    </source>
</evidence>
<dbReference type="InterPro" id="IPR004089">
    <property type="entry name" value="MCPsignal_dom"/>
</dbReference>
<keyword evidence="3" id="KW-1133">Transmembrane helix</keyword>
<dbReference type="GO" id="GO:0016020">
    <property type="term" value="C:membrane"/>
    <property type="evidence" value="ECO:0007669"/>
    <property type="project" value="InterPro"/>
</dbReference>
<name>A0A377J5L7_9HELI</name>
<evidence type="ECO:0000256" key="1">
    <source>
        <dbReference type="ARBA" id="ARBA00023224"/>
    </source>
</evidence>
<dbReference type="PANTHER" id="PTHR32089">
    <property type="entry name" value="METHYL-ACCEPTING CHEMOTAXIS PROTEIN MCPB"/>
    <property type="match status" value="1"/>
</dbReference>
<sequence>MLALYRKLGIGAKFIIYVSNVVILGVAALALIVSDFVGDNMKKDAEDIVKNSSQKYAIYIEGAFEEMGSVLESSAKILSDLLNVTSINNPTTASVFESSTKSSLDAGAFARYGFVYLLDAPPHFAAKSRAYTTPKGNVIMLFQDTDIDKSGGIKTLQSTDAVLDFPVVQKVLKQAKYGDSISFGKPTKLNFGGREFVGLNIAAPIFDSQRQLVGVLGFVIDLGDVERFMLNPKDKIWENETKALVAGDGTIAVHSSAGLALHNLSEANQHPSAQEIVKIIKSGENATLDNYTTLSNIESYASVSSFKTADDSSYSIFVAAPKAEVLAPLYRLEWIIAGVAVVILLLAVVTVYYLVHRLLSSRLPIILKTLDQFFKFVNHESDEVHHIQIKARDELGKIGQMINENVDKSRAHLNQDSALVKESLEVINFAKTEGKATKRITLEGSNPQLNALKDSVNDLLDLLSSAIGNDLPELNRVFDSYTRLDFTTEVANASGRVEVVTNTLGEEIRKMLKTSLEFANSLHSQSDKLEEAVAALTKSSNSQASSLEQTATAVEEITSSMQNVSGRTNEVIQQTEDIRNVIGIIRDIADQTNLLALNAAIEAARAGEHGRGFAVVADEVRKLAERTSKSLGEIEANTNLLVQSINDMAESIKEQTAGITQINEAISSLESVTQENVSIANASSQISQDVSGIAKAILDDANKKKV</sequence>
<keyword evidence="3" id="KW-0472">Membrane</keyword>
<dbReference type="Gene3D" id="3.30.450.20">
    <property type="entry name" value="PAS domain"/>
    <property type="match status" value="1"/>
</dbReference>
<dbReference type="AlphaFoldDB" id="A0A377J5L7"/>
<dbReference type="Gene3D" id="1.10.287.950">
    <property type="entry name" value="Methyl-accepting chemotaxis protein"/>
    <property type="match status" value="1"/>
</dbReference>
<evidence type="ECO:0000256" key="3">
    <source>
        <dbReference type="SAM" id="Phobius"/>
    </source>
</evidence>
<dbReference type="Pfam" id="PF00015">
    <property type="entry name" value="MCPsignal"/>
    <property type="match status" value="1"/>
</dbReference>
<dbReference type="Pfam" id="PF22673">
    <property type="entry name" value="MCP-like_PDC_1"/>
    <property type="match status" value="1"/>
</dbReference>
<protein>
    <submittedName>
        <fullName evidence="5">Putative methyl-accepting chemotaxis protein</fullName>
    </submittedName>
</protein>
<proteinExistence type="predicted"/>
<dbReference type="Proteomes" id="UP000254841">
    <property type="component" value="Unassembled WGS sequence"/>
</dbReference>
<dbReference type="SUPFAM" id="SSF58104">
    <property type="entry name" value="Methyl-accepting chemotaxis protein (MCP) signaling domain"/>
    <property type="match status" value="1"/>
</dbReference>
<organism evidence="5 6">
    <name type="scientific">Helicobacter canis</name>
    <dbReference type="NCBI Taxonomy" id="29419"/>
    <lineage>
        <taxon>Bacteria</taxon>
        <taxon>Pseudomonadati</taxon>
        <taxon>Campylobacterota</taxon>
        <taxon>Epsilonproteobacteria</taxon>
        <taxon>Campylobacterales</taxon>
        <taxon>Helicobacteraceae</taxon>
        <taxon>Helicobacter</taxon>
    </lineage>
</organism>
<feature type="transmembrane region" description="Helical" evidence="3">
    <location>
        <begin position="14"/>
        <end position="33"/>
    </location>
</feature>
<dbReference type="PROSITE" id="PS50111">
    <property type="entry name" value="CHEMOTAXIS_TRANSDUC_2"/>
    <property type="match status" value="1"/>
</dbReference>
<dbReference type="PANTHER" id="PTHR32089:SF112">
    <property type="entry name" value="LYSOZYME-LIKE PROTEIN-RELATED"/>
    <property type="match status" value="1"/>
</dbReference>
<evidence type="ECO:0000259" key="4">
    <source>
        <dbReference type="PROSITE" id="PS50111"/>
    </source>
</evidence>
<dbReference type="GO" id="GO:0007165">
    <property type="term" value="P:signal transduction"/>
    <property type="evidence" value="ECO:0007669"/>
    <property type="project" value="UniProtKB-KW"/>
</dbReference>
<dbReference type="EMBL" id="UGHV01000001">
    <property type="protein sequence ID" value="STO97658.1"/>
    <property type="molecule type" value="Genomic_DNA"/>
</dbReference>
<keyword evidence="3" id="KW-0812">Transmembrane</keyword>
<evidence type="ECO:0000313" key="6">
    <source>
        <dbReference type="Proteomes" id="UP000254841"/>
    </source>
</evidence>
<evidence type="ECO:0000256" key="2">
    <source>
        <dbReference type="PROSITE-ProRule" id="PRU00284"/>
    </source>
</evidence>
<keyword evidence="1 2" id="KW-0807">Transducer</keyword>